<feature type="domain" description="RNA polymerase sigma-70 region 2" evidence="5">
    <location>
        <begin position="57"/>
        <end position="122"/>
    </location>
</feature>
<dbReference type="SUPFAM" id="SSF88946">
    <property type="entry name" value="Sigma2 domain of RNA polymerase sigma factors"/>
    <property type="match status" value="1"/>
</dbReference>
<dbReference type="NCBIfam" id="TIGR02937">
    <property type="entry name" value="sigma70-ECF"/>
    <property type="match status" value="1"/>
</dbReference>
<protein>
    <submittedName>
        <fullName evidence="7">Sigma-70 family RNA polymerase sigma factor</fullName>
    </submittedName>
</protein>
<evidence type="ECO:0000313" key="7">
    <source>
        <dbReference type="EMBL" id="XCH23652.1"/>
    </source>
</evidence>
<dbReference type="GO" id="GO:0006352">
    <property type="term" value="P:DNA-templated transcription initiation"/>
    <property type="evidence" value="ECO:0007669"/>
    <property type="project" value="InterPro"/>
</dbReference>
<keyword evidence="3" id="KW-0731">Sigma factor</keyword>
<feature type="domain" description="RNA polymerase sigma factor 70 region 4 type 2" evidence="6">
    <location>
        <begin position="156"/>
        <end position="202"/>
    </location>
</feature>
<dbReference type="InterPro" id="IPR007627">
    <property type="entry name" value="RNA_pol_sigma70_r2"/>
</dbReference>
<dbReference type="InterPro" id="IPR039425">
    <property type="entry name" value="RNA_pol_sigma-70-like"/>
</dbReference>
<organism evidence="7">
    <name type="scientific">Dyadobacter sp. 676</name>
    <dbReference type="NCBI Taxonomy" id="3088362"/>
    <lineage>
        <taxon>Bacteria</taxon>
        <taxon>Pseudomonadati</taxon>
        <taxon>Bacteroidota</taxon>
        <taxon>Cytophagia</taxon>
        <taxon>Cytophagales</taxon>
        <taxon>Spirosomataceae</taxon>
        <taxon>Dyadobacter</taxon>
    </lineage>
</organism>
<evidence type="ECO:0000256" key="2">
    <source>
        <dbReference type="ARBA" id="ARBA00023015"/>
    </source>
</evidence>
<dbReference type="PANTHER" id="PTHR43133">
    <property type="entry name" value="RNA POLYMERASE ECF-TYPE SIGMA FACTO"/>
    <property type="match status" value="1"/>
</dbReference>
<name>A0AAU8FI45_9BACT</name>
<sequence length="228" mass="26692">MVSDQTFHSRDNFSSKENSLAGGKFLSGGRTEKFPADSELFIRKAFEEDPDTGIILLFRGYYLKLCSHAARFVSSREIAEDIVSDIFLEFQLNNLHKVVTTSYRAYLYTSVRNRAFDYLRSEMLRSNPLDEQSGEIPASIAFDPDSITQYEELYHDVENAVQSLPLKRRQIYLKHRFEGKKYMEIAEELGIPVRSVETLSYQATQEVRRILKDKWLFPLLLFYFHRLF</sequence>
<dbReference type="InterPro" id="IPR013249">
    <property type="entry name" value="RNA_pol_sigma70_r4_t2"/>
</dbReference>
<dbReference type="InterPro" id="IPR036388">
    <property type="entry name" value="WH-like_DNA-bd_sf"/>
</dbReference>
<dbReference type="Pfam" id="PF08281">
    <property type="entry name" value="Sigma70_r4_2"/>
    <property type="match status" value="1"/>
</dbReference>
<dbReference type="SUPFAM" id="SSF88659">
    <property type="entry name" value="Sigma3 and sigma4 domains of RNA polymerase sigma factors"/>
    <property type="match status" value="1"/>
</dbReference>
<gene>
    <name evidence="7" type="ORF">ABV298_25615</name>
</gene>
<comment type="similarity">
    <text evidence="1">Belongs to the sigma-70 factor family. ECF subfamily.</text>
</comment>
<keyword evidence="4" id="KW-0804">Transcription</keyword>
<evidence type="ECO:0000256" key="4">
    <source>
        <dbReference type="ARBA" id="ARBA00023163"/>
    </source>
</evidence>
<dbReference type="InterPro" id="IPR013325">
    <property type="entry name" value="RNA_pol_sigma_r2"/>
</dbReference>
<evidence type="ECO:0000256" key="1">
    <source>
        <dbReference type="ARBA" id="ARBA00010641"/>
    </source>
</evidence>
<evidence type="ECO:0000259" key="6">
    <source>
        <dbReference type="Pfam" id="PF08281"/>
    </source>
</evidence>
<dbReference type="Gene3D" id="1.10.10.10">
    <property type="entry name" value="Winged helix-like DNA-binding domain superfamily/Winged helix DNA-binding domain"/>
    <property type="match status" value="1"/>
</dbReference>
<dbReference type="CDD" id="cd06171">
    <property type="entry name" value="Sigma70_r4"/>
    <property type="match status" value="1"/>
</dbReference>
<dbReference type="InterPro" id="IPR013324">
    <property type="entry name" value="RNA_pol_sigma_r3/r4-like"/>
</dbReference>
<accession>A0AAU8FI45</accession>
<dbReference type="Pfam" id="PF04542">
    <property type="entry name" value="Sigma70_r2"/>
    <property type="match status" value="1"/>
</dbReference>
<dbReference type="GO" id="GO:0016987">
    <property type="term" value="F:sigma factor activity"/>
    <property type="evidence" value="ECO:0007669"/>
    <property type="project" value="UniProtKB-KW"/>
</dbReference>
<dbReference type="AlphaFoldDB" id="A0AAU8FI45"/>
<evidence type="ECO:0000256" key="3">
    <source>
        <dbReference type="ARBA" id="ARBA00023082"/>
    </source>
</evidence>
<proteinExistence type="inferred from homology"/>
<evidence type="ECO:0000259" key="5">
    <source>
        <dbReference type="Pfam" id="PF04542"/>
    </source>
</evidence>
<dbReference type="GO" id="GO:0003677">
    <property type="term" value="F:DNA binding"/>
    <property type="evidence" value="ECO:0007669"/>
    <property type="project" value="InterPro"/>
</dbReference>
<reference evidence="7" key="1">
    <citation type="submission" date="2024-06" db="EMBL/GenBank/DDBJ databases">
        <title>Sequencing and assembly of the genome of Dyadobacter sp. strain 676, a symbiont of Cyamopsis tetragonoloba.</title>
        <authorList>
            <person name="Guro P."/>
            <person name="Sazanova A."/>
            <person name="Kuznetsova I."/>
            <person name="Belimov A."/>
            <person name="Safronova V."/>
        </authorList>
    </citation>
    <scope>NUCLEOTIDE SEQUENCE</scope>
    <source>
        <strain evidence="7">676</strain>
    </source>
</reference>
<keyword evidence="2" id="KW-0805">Transcription regulation</keyword>
<dbReference type="PANTHER" id="PTHR43133:SF46">
    <property type="entry name" value="RNA POLYMERASE SIGMA-70 FACTOR ECF SUBFAMILY"/>
    <property type="match status" value="1"/>
</dbReference>
<dbReference type="InterPro" id="IPR014284">
    <property type="entry name" value="RNA_pol_sigma-70_dom"/>
</dbReference>
<dbReference type="Gene3D" id="1.10.1740.10">
    <property type="match status" value="1"/>
</dbReference>
<dbReference type="RefSeq" id="WP_353718976.1">
    <property type="nucleotide sequence ID" value="NZ_CP159289.1"/>
</dbReference>
<dbReference type="EMBL" id="CP159289">
    <property type="protein sequence ID" value="XCH23652.1"/>
    <property type="molecule type" value="Genomic_DNA"/>
</dbReference>